<dbReference type="SMART" id="SM00248">
    <property type="entry name" value="ANK"/>
    <property type="match status" value="20"/>
</dbReference>
<feature type="compositionally biased region" description="Low complexity" evidence="9">
    <location>
        <begin position="297"/>
        <end position="314"/>
    </location>
</feature>
<feature type="signal peptide" evidence="10">
    <location>
        <begin position="1"/>
        <end position="20"/>
    </location>
</feature>
<evidence type="ECO:0000256" key="1">
    <source>
        <dbReference type="ARBA" id="ARBA00006672"/>
    </source>
</evidence>
<dbReference type="PROSITE" id="PS50297">
    <property type="entry name" value="ANK_REP_REGION"/>
    <property type="match status" value="9"/>
</dbReference>
<dbReference type="InterPro" id="IPR036770">
    <property type="entry name" value="Ankyrin_rpt-contain_sf"/>
</dbReference>
<dbReference type="Gene3D" id="3.30.40.10">
    <property type="entry name" value="Zinc/RING finger domain, C3HC4 (zinc finger)"/>
    <property type="match status" value="1"/>
</dbReference>
<dbReference type="PROSITE" id="PS50088">
    <property type="entry name" value="ANK_REPEAT"/>
    <property type="match status" value="9"/>
</dbReference>
<sequence length="1826" mass="206272">MKKFSILIIQLTVFIYVCRFEEVRLQSYENWPSPYVRPSDLAAAGFYYTKEIDRVRCFECSTEVCRWEDGDDPMVEHQRWGGRCRFIRKLPCGNVPLGADASMIPARPSRSWDVCGPYRLDYRHSAEADTHGSSSGPTSTSTQLPSAARLGCLGIGIAKRPDFPDYASYEARLQTFADWPTSIAQTKEQLADAGFFYTGTGDQTTCYHCGGGLKNWEPQDDPWVQHAKWFSTCFYVRLVKGQEFINSVTGKHIPPLSEEETMKLNLPSCIKKVECLSTQKCESKEETQQPAQTQLQPSTAEPATATAAAAESAAGPSTNEVEPQAPTPAPRSSSTTTTTTTSTMEMQTETQAVPSSNQSQQSALAQQAQKANNEKKSIDDARVCKICYNEELGVVFLPCGHMVACVKCAPGMTTCAVCRETIIEPLVSKKVYTYTSITIIVQNHKKIHTVSRDQLIGKTCSYSTNSDSETDKETLEKLRSTREQVNWSVEAERHRFYWKFCSLIRDWRGQLPDLREIFRREEIDWLLSKCAESGPIDFIDFVTRTGYRDEPDDRLDEAGVESRYWRRRVTGVHEAARHRYGDWVAKVRELFKVYGRFDVDHTDAQSGLSHFHVACAAGCADVVKKFIELGRSPNCLVPGTGDSPLHLALKEKRRKVAKLLLRRGADPSLANARGVTPLHAISDKGYGAGWASLLFEVCDEVRAEVRLDAPDEYGYMPLHRALRYGNTKLVELLLRRGAEPNSADATPRVTPLHVISDQRYDADCANAFFELCREFRLTIRVDARDRSGRAALHWAAHHGNTRFAELLLRRGADPDVADKDGFTPLHFIVDRQVDDDATEIFLRMADEVDRPVDVDVQTHEDETPLHLALRRGNDKAAEALLRAGADPNLTDEKGLSPLHLIASRATDDDRSVKKFFEICADVRRAVQVDVRDRTGRTPLHLALTSSNKRTAEALLRGGADPNSADREGLTSLHIVARATESDVDSIETLFELVSERCKPVQVDARDKNGDTPLHLALRRGNDKAAESLLRRGADPSLGSAYMMGYTSLHVVCERGVHDDDAVERFARTIDEIGGTTVPIDALDELGQTPLHTALFVGKRKAAEALLRRGADPNSADRAGLTPLHSICKRHFNGDLAETFLRMADEVDRPVEVDARNRMDETPLHLALRSGNTKAAEALLRRGADPNLTDEGGLSPLHLIASRATDDDRSVKKFFEICADVRRVVQVDARDKFGRTPLQWAVANLLPNTVEFLLDKAGADLSSFVFPTEDYFCKRFDRYDVDWNKLRFASGALVVVERLVERGYKLVRSDALEIMKLFKKYGLLEKSSSDLEKCLRDDRKFARAAEGITIVTGLSLRDLIQSRAEKLLTYKDYFKFAITRKLDLLGAKHIEACTLHLCEKLSRQFFRSWTVYPFWELIHQRLPLECCEMIVEELKNEDLFVICQAAEIPAKQSRAKASGTVGRVRNDSYNVIKLLLKKGADQNSANVKRLTPLHYLCMKPYVVDRHHKSWNVFFETIDKRNKLVQINARDNCGNSPLHFSLRCVSCDHIQLVRQLPMRGADPDWANEKGQTPLHLICMRPYHNLIFLMTFFEIVNKLNKPIRVDVRDKLGQTPLHLAVANLSLNAVDFLLDKAGADLSNFDFPPASSFDENFDQEYDGEHYRVSGALIILRRLEKKGFQPRQSDVLTIMTLYAKYNVFQKSTVVKESWCNDEEFVSRTKEITIIPSLSLYDLIQLPPDEAEEILTDEIYWWLVNWWKFKNLPFGPKKACTVYLCEIMSRGFFRGWTLYPFLELIHYRLPILCCEPIINQLMNQDLHHILLAAPIKSS</sequence>
<evidence type="ECO:0000313" key="13">
    <source>
        <dbReference type="Proteomes" id="UP000479190"/>
    </source>
</evidence>
<dbReference type="SUPFAM" id="SSF48403">
    <property type="entry name" value="Ankyrin repeat"/>
    <property type="match status" value="3"/>
</dbReference>
<keyword evidence="4 8" id="KW-0479">Metal-binding</keyword>
<keyword evidence="10" id="KW-0732">Signal</keyword>
<evidence type="ECO:0000256" key="9">
    <source>
        <dbReference type="SAM" id="MobiDB-lite"/>
    </source>
</evidence>
<feature type="repeat" description="ANK" evidence="7">
    <location>
        <begin position="860"/>
        <end position="892"/>
    </location>
</feature>
<keyword evidence="3" id="KW-0677">Repeat</keyword>
<dbReference type="SUPFAM" id="SSF57924">
    <property type="entry name" value="Inhibitor of apoptosis (IAP) repeat"/>
    <property type="match status" value="2"/>
</dbReference>
<evidence type="ECO:0000259" key="11">
    <source>
        <dbReference type="PROSITE" id="PS50089"/>
    </source>
</evidence>
<evidence type="ECO:0000256" key="7">
    <source>
        <dbReference type="PROSITE-ProRule" id="PRU00023"/>
    </source>
</evidence>
<feature type="repeat" description="ANK" evidence="7">
    <location>
        <begin position="713"/>
        <end position="745"/>
    </location>
</feature>
<feature type="repeat" description="ANK" evidence="7">
    <location>
        <begin position="1608"/>
        <end position="1641"/>
    </location>
</feature>
<keyword evidence="4 8" id="KW-0863">Zinc-finger</keyword>
<evidence type="ECO:0000256" key="2">
    <source>
        <dbReference type="ARBA" id="ARBA00022703"/>
    </source>
</evidence>
<dbReference type="InterPro" id="IPR001841">
    <property type="entry name" value="Znf_RING"/>
</dbReference>
<feature type="domain" description="RING-type" evidence="11">
    <location>
        <begin position="384"/>
        <end position="419"/>
    </location>
</feature>
<evidence type="ECO:0000256" key="3">
    <source>
        <dbReference type="ARBA" id="ARBA00022737"/>
    </source>
</evidence>
<organism evidence="12 13">
    <name type="scientific">Trichogramma brassicae</name>
    <dbReference type="NCBI Taxonomy" id="86971"/>
    <lineage>
        <taxon>Eukaryota</taxon>
        <taxon>Metazoa</taxon>
        <taxon>Ecdysozoa</taxon>
        <taxon>Arthropoda</taxon>
        <taxon>Hexapoda</taxon>
        <taxon>Insecta</taxon>
        <taxon>Pterygota</taxon>
        <taxon>Neoptera</taxon>
        <taxon>Endopterygota</taxon>
        <taxon>Hymenoptera</taxon>
        <taxon>Apocrita</taxon>
        <taxon>Proctotrupomorpha</taxon>
        <taxon>Chalcidoidea</taxon>
        <taxon>Trichogrammatidae</taxon>
        <taxon>Trichogramma</taxon>
    </lineage>
</organism>
<feature type="compositionally biased region" description="Low complexity" evidence="9">
    <location>
        <begin position="332"/>
        <end position="371"/>
    </location>
</feature>
<dbReference type="CDD" id="cd00022">
    <property type="entry name" value="BIR"/>
    <property type="match status" value="2"/>
</dbReference>
<dbReference type="PROSITE" id="PS01282">
    <property type="entry name" value="BIR_REPEAT_1"/>
    <property type="match status" value="1"/>
</dbReference>
<dbReference type="SMART" id="SM00238">
    <property type="entry name" value="BIR"/>
    <property type="match status" value="2"/>
</dbReference>
<keyword evidence="5" id="KW-0862">Zinc</keyword>
<evidence type="ECO:0000256" key="6">
    <source>
        <dbReference type="ARBA" id="ARBA00023043"/>
    </source>
</evidence>
<feature type="repeat" description="ANK" evidence="7">
    <location>
        <begin position="934"/>
        <end position="966"/>
    </location>
</feature>
<keyword evidence="6 7" id="KW-0040">ANK repeat</keyword>
<feature type="repeat" description="ANK" evidence="7">
    <location>
        <begin position="1085"/>
        <end position="1117"/>
    </location>
</feature>
<dbReference type="InterPro" id="IPR002110">
    <property type="entry name" value="Ankyrin_rpt"/>
</dbReference>
<dbReference type="GO" id="GO:0008270">
    <property type="term" value="F:zinc ion binding"/>
    <property type="evidence" value="ECO:0007669"/>
    <property type="project" value="UniProtKB-KW"/>
</dbReference>
<protein>
    <recommendedName>
        <fullName evidence="11">RING-type domain-containing protein</fullName>
    </recommendedName>
</protein>
<feature type="repeat" description="ANK" evidence="7">
    <location>
        <begin position="640"/>
        <end position="672"/>
    </location>
</feature>
<dbReference type="OrthoDB" id="5855668at2759"/>
<feature type="repeat" description="ANK" evidence="7">
    <location>
        <begin position="1008"/>
        <end position="1040"/>
    </location>
</feature>
<evidence type="ECO:0000256" key="5">
    <source>
        <dbReference type="ARBA" id="ARBA00022833"/>
    </source>
</evidence>
<feature type="repeat" description="ANK" evidence="7">
    <location>
        <begin position="787"/>
        <end position="819"/>
    </location>
</feature>
<dbReference type="PANTHER" id="PTHR24198:SF165">
    <property type="entry name" value="ANKYRIN REPEAT-CONTAINING PROTEIN-RELATED"/>
    <property type="match status" value="1"/>
</dbReference>
<dbReference type="Proteomes" id="UP000479190">
    <property type="component" value="Unassembled WGS sequence"/>
</dbReference>
<dbReference type="PANTHER" id="PTHR24198">
    <property type="entry name" value="ANKYRIN REPEAT AND PROTEIN KINASE DOMAIN-CONTAINING PROTEIN"/>
    <property type="match status" value="1"/>
</dbReference>
<name>A0A6H5I0U8_9HYME</name>
<evidence type="ECO:0000256" key="10">
    <source>
        <dbReference type="SAM" id="SignalP"/>
    </source>
</evidence>
<dbReference type="InterPro" id="IPR013083">
    <property type="entry name" value="Znf_RING/FYVE/PHD"/>
</dbReference>
<dbReference type="CDD" id="cd16510">
    <property type="entry name" value="RING-HC_IAPs"/>
    <property type="match status" value="1"/>
</dbReference>
<feature type="region of interest" description="Disordered" evidence="9">
    <location>
        <begin position="286"/>
        <end position="372"/>
    </location>
</feature>
<dbReference type="EMBL" id="CADCXV010000025">
    <property type="protein sequence ID" value="CAB0027928.1"/>
    <property type="molecule type" value="Genomic_DNA"/>
</dbReference>
<dbReference type="PROSITE" id="PS50143">
    <property type="entry name" value="BIR_REPEAT_2"/>
    <property type="match status" value="2"/>
</dbReference>
<accession>A0A6H5I0U8</accession>
<evidence type="ECO:0000256" key="4">
    <source>
        <dbReference type="ARBA" id="ARBA00022771"/>
    </source>
</evidence>
<dbReference type="PROSITE" id="PS50089">
    <property type="entry name" value="ZF_RING_2"/>
    <property type="match status" value="1"/>
</dbReference>
<dbReference type="Pfam" id="PF12796">
    <property type="entry name" value="Ank_2"/>
    <property type="match status" value="5"/>
</dbReference>
<dbReference type="Gene3D" id="1.25.40.20">
    <property type="entry name" value="Ankyrin repeat-containing domain"/>
    <property type="match status" value="5"/>
</dbReference>
<reference evidence="12 13" key="1">
    <citation type="submission" date="2020-02" db="EMBL/GenBank/DDBJ databases">
        <authorList>
            <person name="Ferguson B K."/>
        </authorList>
    </citation>
    <scope>NUCLEOTIDE SEQUENCE [LARGE SCALE GENOMIC DNA]</scope>
</reference>
<dbReference type="Gene3D" id="1.10.1170.10">
    <property type="entry name" value="Inhibitor Of Apoptosis Protein (2mihbC-IAP-1), Chain A"/>
    <property type="match status" value="2"/>
</dbReference>
<dbReference type="InterPro" id="IPR001370">
    <property type="entry name" value="BIR_rpt"/>
</dbReference>
<gene>
    <name evidence="12" type="ORF">TBRA_LOCUS158</name>
</gene>
<dbReference type="FunFam" id="1.10.1170.10:FF:000003">
    <property type="entry name" value="E3 ubiquitin-protein ligase XIAP"/>
    <property type="match status" value="1"/>
</dbReference>
<evidence type="ECO:0000256" key="8">
    <source>
        <dbReference type="PROSITE-ProRule" id="PRU00175"/>
    </source>
</evidence>
<dbReference type="SMART" id="SM00184">
    <property type="entry name" value="RING"/>
    <property type="match status" value="1"/>
</dbReference>
<dbReference type="Pfam" id="PF13920">
    <property type="entry name" value="zf-C3HC4_3"/>
    <property type="match status" value="1"/>
</dbReference>
<keyword evidence="13" id="KW-1185">Reference proteome</keyword>
<evidence type="ECO:0000313" key="12">
    <source>
        <dbReference type="EMBL" id="CAB0027928.1"/>
    </source>
</evidence>
<feature type="repeat" description="ANK" evidence="7">
    <location>
        <begin position="1158"/>
        <end position="1190"/>
    </location>
</feature>
<dbReference type="GO" id="GO:0006915">
    <property type="term" value="P:apoptotic process"/>
    <property type="evidence" value="ECO:0007669"/>
    <property type="project" value="UniProtKB-KW"/>
</dbReference>
<dbReference type="Pfam" id="PF00023">
    <property type="entry name" value="Ank"/>
    <property type="match status" value="2"/>
</dbReference>
<feature type="chain" id="PRO_5026054963" description="RING-type domain-containing protein" evidence="10">
    <location>
        <begin position="21"/>
        <end position="1826"/>
    </location>
</feature>
<proteinExistence type="inferred from homology"/>
<dbReference type="PRINTS" id="PR01415">
    <property type="entry name" value="ANKYRIN"/>
</dbReference>
<comment type="similarity">
    <text evidence="1">Belongs to the IAP family.</text>
</comment>
<dbReference type="Pfam" id="PF00653">
    <property type="entry name" value="BIR"/>
    <property type="match status" value="2"/>
</dbReference>
<keyword evidence="2" id="KW-0053">Apoptosis</keyword>